<dbReference type="Pfam" id="PF00188">
    <property type="entry name" value="CAP"/>
    <property type="match status" value="1"/>
</dbReference>
<dbReference type="Pfam" id="PF14295">
    <property type="entry name" value="PAN_4"/>
    <property type="match status" value="2"/>
</dbReference>
<feature type="domain" description="Apple" evidence="2">
    <location>
        <begin position="27"/>
        <end position="69"/>
    </location>
</feature>
<dbReference type="CDD" id="cd05379">
    <property type="entry name" value="CAP_bacterial"/>
    <property type="match status" value="1"/>
</dbReference>
<dbReference type="Gene3D" id="3.40.33.10">
    <property type="entry name" value="CAP"/>
    <property type="match status" value="1"/>
</dbReference>
<feature type="domain" description="SCP" evidence="1">
    <location>
        <begin position="222"/>
        <end position="326"/>
    </location>
</feature>
<dbReference type="Proteomes" id="UP000663844">
    <property type="component" value="Unassembled WGS sequence"/>
</dbReference>
<evidence type="ECO:0000313" key="4">
    <source>
        <dbReference type="EMBL" id="CAF3880827.1"/>
    </source>
</evidence>
<dbReference type="PANTHER" id="PTHR31157">
    <property type="entry name" value="SCP DOMAIN-CONTAINING PROTEIN"/>
    <property type="match status" value="1"/>
</dbReference>
<dbReference type="Proteomes" id="UP000663845">
    <property type="component" value="Unassembled WGS sequence"/>
</dbReference>
<gene>
    <name evidence="3" type="ORF">JYZ213_LOCUS38706</name>
    <name evidence="4" type="ORF">OXD698_LOCUS22883</name>
</gene>
<dbReference type="EMBL" id="CAJOAZ010001987">
    <property type="protein sequence ID" value="CAF3880827.1"/>
    <property type="molecule type" value="Genomic_DNA"/>
</dbReference>
<dbReference type="Gene3D" id="3.50.4.10">
    <property type="entry name" value="Hepatocyte Growth Factor"/>
    <property type="match status" value="2"/>
</dbReference>
<evidence type="ECO:0000313" key="3">
    <source>
        <dbReference type="EMBL" id="CAF1416506.1"/>
    </source>
</evidence>
<dbReference type="InterPro" id="IPR003609">
    <property type="entry name" value="Pan_app"/>
</dbReference>
<evidence type="ECO:0008006" key="6">
    <source>
        <dbReference type="Google" id="ProtNLM"/>
    </source>
</evidence>
<dbReference type="SUPFAM" id="SSF55797">
    <property type="entry name" value="PR-1-like"/>
    <property type="match status" value="1"/>
</dbReference>
<protein>
    <recommendedName>
        <fullName evidence="6">SCP domain-containing protein</fullName>
    </recommendedName>
</protein>
<evidence type="ECO:0000259" key="1">
    <source>
        <dbReference type="Pfam" id="PF00188"/>
    </source>
</evidence>
<dbReference type="AlphaFoldDB" id="A0A815MD04"/>
<evidence type="ECO:0000259" key="2">
    <source>
        <dbReference type="Pfam" id="PF14295"/>
    </source>
</evidence>
<dbReference type="InterPro" id="IPR035940">
    <property type="entry name" value="CAP_sf"/>
</dbReference>
<organism evidence="3 5">
    <name type="scientific">Adineta steineri</name>
    <dbReference type="NCBI Taxonomy" id="433720"/>
    <lineage>
        <taxon>Eukaryota</taxon>
        <taxon>Metazoa</taxon>
        <taxon>Spiralia</taxon>
        <taxon>Gnathifera</taxon>
        <taxon>Rotifera</taxon>
        <taxon>Eurotatoria</taxon>
        <taxon>Bdelloidea</taxon>
        <taxon>Adinetida</taxon>
        <taxon>Adinetidae</taxon>
        <taxon>Adineta</taxon>
    </lineage>
</organism>
<accession>A0A815MD04</accession>
<proteinExistence type="predicted"/>
<name>A0A815MD04_9BILA</name>
<comment type="caution">
    <text evidence="3">The sequence shown here is derived from an EMBL/GenBank/DDBJ whole genome shotgun (WGS) entry which is preliminary data.</text>
</comment>
<sequence>MTINSLTSVNARSIINWDGKDWAMSCNFNGNDLSNIQIAGELCGGKCHETSGCTHFTWTNYNGGTCWMKTGTVSQSDAFPTDDPTMACGVMINQPQPPSTINWDGKDWAMSCDFNGNDLSNIQIAGELCGGQCHETSECTHFTWTNYNGGTCWMKTGPISQSHAFPTSDSTMVCGVMITESQPPSTEDSSDHKSSFEQRAFELTNEARKVGRFCGDVWYPAATELGWNNQLANAARDHAKDMLDQNYFDHVSKDGRQFWDREANAGYSKDCASAENIAGNSTPELTVDGWIKSPGHCVNIMNKDSKVIGIGQVTGGPYGSYWVQDFGRC</sequence>
<dbReference type="PANTHER" id="PTHR31157:SF1">
    <property type="entry name" value="SCP DOMAIN-CONTAINING PROTEIN"/>
    <property type="match status" value="1"/>
</dbReference>
<dbReference type="InterPro" id="IPR014044">
    <property type="entry name" value="CAP_dom"/>
</dbReference>
<evidence type="ECO:0000313" key="5">
    <source>
        <dbReference type="Proteomes" id="UP000663845"/>
    </source>
</evidence>
<feature type="domain" description="Apple" evidence="2">
    <location>
        <begin position="113"/>
        <end position="155"/>
    </location>
</feature>
<reference evidence="3" key="1">
    <citation type="submission" date="2021-02" db="EMBL/GenBank/DDBJ databases">
        <authorList>
            <person name="Nowell W R."/>
        </authorList>
    </citation>
    <scope>NUCLEOTIDE SEQUENCE</scope>
</reference>
<dbReference type="EMBL" id="CAJNOG010001167">
    <property type="protein sequence ID" value="CAF1416506.1"/>
    <property type="molecule type" value="Genomic_DNA"/>
</dbReference>